<dbReference type="AlphaFoldDB" id="A0A6A5RLQ7"/>
<protein>
    <submittedName>
        <fullName evidence="2">Uncharacterized protein</fullName>
    </submittedName>
</protein>
<evidence type="ECO:0000313" key="2">
    <source>
        <dbReference type="EMBL" id="KAF1928190.1"/>
    </source>
</evidence>
<name>A0A6A5RLQ7_9PLEO</name>
<evidence type="ECO:0000313" key="3">
    <source>
        <dbReference type="Proteomes" id="UP000800082"/>
    </source>
</evidence>
<sequence length="114" mass="12395">MPRAYEVFTRSCCVDDGILQSATSPEGLAACNYGIETCWYATNVTMSNTQPSDAFVRDAPCHEDHRRSKTPTQFAGPPTATSQPGHPKRMIEKSSRAPHSPPSCLLWPAALVTS</sequence>
<dbReference type="EMBL" id="ML978969">
    <property type="protein sequence ID" value="KAF1928190.1"/>
    <property type="molecule type" value="Genomic_DNA"/>
</dbReference>
<evidence type="ECO:0000256" key="1">
    <source>
        <dbReference type="SAM" id="MobiDB-lite"/>
    </source>
</evidence>
<feature type="region of interest" description="Disordered" evidence="1">
    <location>
        <begin position="51"/>
        <end position="103"/>
    </location>
</feature>
<reference evidence="2" key="1">
    <citation type="journal article" date="2020" name="Stud. Mycol.">
        <title>101 Dothideomycetes genomes: a test case for predicting lifestyles and emergence of pathogens.</title>
        <authorList>
            <person name="Haridas S."/>
            <person name="Albert R."/>
            <person name="Binder M."/>
            <person name="Bloem J."/>
            <person name="Labutti K."/>
            <person name="Salamov A."/>
            <person name="Andreopoulos B."/>
            <person name="Baker S."/>
            <person name="Barry K."/>
            <person name="Bills G."/>
            <person name="Bluhm B."/>
            <person name="Cannon C."/>
            <person name="Castanera R."/>
            <person name="Culley D."/>
            <person name="Daum C."/>
            <person name="Ezra D."/>
            <person name="Gonzalez J."/>
            <person name="Henrissat B."/>
            <person name="Kuo A."/>
            <person name="Liang C."/>
            <person name="Lipzen A."/>
            <person name="Lutzoni F."/>
            <person name="Magnuson J."/>
            <person name="Mondo S."/>
            <person name="Nolan M."/>
            <person name="Ohm R."/>
            <person name="Pangilinan J."/>
            <person name="Park H.-J."/>
            <person name="Ramirez L."/>
            <person name="Alfaro M."/>
            <person name="Sun H."/>
            <person name="Tritt A."/>
            <person name="Yoshinaga Y."/>
            <person name="Zwiers L.-H."/>
            <person name="Turgeon B."/>
            <person name="Goodwin S."/>
            <person name="Spatafora J."/>
            <person name="Crous P."/>
            <person name="Grigoriev I."/>
        </authorList>
    </citation>
    <scope>NUCLEOTIDE SEQUENCE</scope>
    <source>
        <strain evidence="2">CBS 183.55</strain>
    </source>
</reference>
<dbReference type="RefSeq" id="XP_033448442.1">
    <property type="nucleotide sequence ID" value="XM_033592579.1"/>
</dbReference>
<dbReference type="GeneID" id="54350247"/>
<organism evidence="2 3">
    <name type="scientific">Didymella exigua CBS 183.55</name>
    <dbReference type="NCBI Taxonomy" id="1150837"/>
    <lineage>
        <taxon>Eukaryota</taxon>
        <taxon>Fungi</taxon>
        <taxon>Dikarya</taxon>
        <taxon>Ascomycota</taxon>
        <taxon>Pezizomycotina</taxon>
        <taxon>Dothideomycetes</taxon>
        <taxon>Pleosporomycetidae</taxon>
        <taxon>Pleosporales</taxon>
        <taxon>Pleosporineae</taxon>
        <taxon>Didymellaceae</taxon>
        <taxon>Didymella</taxon>
    </lineage>
</organism>
<gene>
    <name evidence="2" type="ORF">M421DRAFT_420727</name>
</gene>
<feature type="compositionally biased region" description="Basic and acidic residues" evidence="1">
    <location>
        <begin position="55"/>
        <end position="66"/>
    </location>
</feature>
<proteinExistence type="predicted"/>
<accession>A0A6A5RLQ7</accession>
<keyword evidence="3" id="KW-1185">Reference proteome</keyword>
<dbReference type="Proteomes" id="UP000800082">
    <property type="component" value="Unassembled WGS sequence"/>
</dbReference>